<evidence type="ECO:0000256" key="1">
    <source>
        <dbReference type="ARBA" id="ARBA00022679"/>
    </source>
</evidence>
<accession>A0A917ER61</accession>
<dbReference type="InterPro" id="IPR036890">
    <property type="entry name" value="HATPase_C_sf"/>
</dbReference>
<feature type="compositionally biased region" description="Low complexity" evidence="4">
    <location>
        <begin position="90"/>
        <end position="103"/>
    </location>
</feature>
<dbReference type="EMBL" id="BMIS01000006">
    <property type="protein sequence ID" value="GGE69405.1"/>
    <property type="molecule type" value="Genomic_DNA"/>
</dbReference>
<feature type="transmembrane region" description="Helical" evidence="5">
    <location>
        <begin position="191"/>
        <end position="210"/>
    </location>
</feature>
<feature type="region of interest" description="Disordered" evidence="4">
    <location>
        <begin position="305"/>
        <end position="335"/>
    </location>
</feature>
<evidence type="ECO:0000313" key="7">
    <source>
        <dbReference type="EMBL" id="GGE69405.1"/>
    </source>
</evidence>
<feature type="transmembrane region" description="Helical" evidence="5">
    <location>
        <begin position="216"/>
        <end position="238"/>
    </location>
</feature>
<keyword evidence="1" id="KW-0808">Transferase</keyword>
<dbReference type="PANTHER" id="PTHR24421">
    <property type="entry name" value="NITRATE/NITRITE SENSOR PROTEIN NARX-RELATED"/>
    <property type="match status" value="1"/>
</dbReference>
<feature type="compositionally biased region" description="Low complexity" evidence="4">
    <location>
        <begin position="306"/>
        <end position="325"/>
    </location>
</feature>
<dbReference type="GO" id="GO:0000160">
    <property type="term" value="P:phosphorelay signal transduction system"/>
    <property type="evidence" value="ECO:0007669"/>
    <property type="project" value="UniProtKB-KW"/>
</dbReference>
<feature type="transmembrane region" description="Helical" evidence="5">
    <location>
        <begin position="39"/>
        <end position="61"/>
    </location>
</feature>
<dbReference type="AlphaFoldDB" id="A0A917ER61"/>
<dbReference type="SUPFAM" id="SSF55874">
    <property type="entry name" value="ATPase domain of HSP90 chaperone/DNA topoisomerase II/histidine kinase"/>
    <property type="match status" value="1"/>
</dbReference>
<gene>
    <name evidence="7" type="ORF">GCM10011401_15940</name>
</gene>
<keyword evidence="2 7" id="KW-0418">Kinase</keyword>
<dbReference type="Proteomes" id="UP000633136">
    <property type="component" value="Unassembled WGS sequence"/>
</dbReference>
<evidence type="ECO:0000256" key="4">
    <source>
        <dbReference type="SAM" id="MobiDB-lite"/>
    </source>
</evidence>
<dbReference type="RefSeq" id="WP_188684469.1">
    <property type="nucleotide sequence ID" value="NZ_BMIS01000006.1"/>
</dbReference>
<dbReference type="Gene3D" id="3.30.565.10">
    <property type="entry name" value="Histidine kinase-like ATPase, C-terminal domain"/>
    <property type="match status" value="1"/>
</dbReference>
<keyword evidence="5" id="KW-0472">Membrane</keyword>
<keyword evidence="5" id="KW-0812">Transmembrane</keyword>
<organism evidence="7 8">
    <name type="scientific">Nesterenkonia cremea</name>
    <dbReference type="NCBI Taxonomy" id="1882340"/>
    <lineage>
        <taxon>Bacteria</taxon>
        <taxon>Bacillati</taxon>
        <taxon>Actinomycetota</taxon>
        <taxon>Actinomycetes</taxon>
        <taxon>Micrococcales</taxon>
        <taxon>Micrococcaceae</taxon>
        <taxon>Nesterenkonia</taxon>
    </lineage>
</organism>
<keyword evidence="5" id="KW-1133">Transmembrane helix</keyword>
<name>A0A917ER61_9MICC</name>
<feature type="transmembrane region" description="Helical" evidence="5">
    <location>
        <begin position="152"/>
        <end position="170"/>
    </location>
</feature>
<dbReference type="PANTHER" id="PTHR24421:SF61">
    <property type="entry name" value="OXYGEN SENSOR HISTIDINE KINASE NREB"/>
    <property type="match status" value="1"/>
</dbReference>
<dbReference type="InterPro" id="IPR007168">
    <property type="entry name" value="Phageshock_PspC_N"/>
</dbReference>
<feature type="domain" description="Phage shock protein PspC N-terminal" evidence="6">
    <location>
        <begin position="14"/>
        <end position="64"/>
    </location>
</feature>
<evidence type="ECO:0000256" key="3">
    <source>
        <dbReference type="ARBA" id="ARBA00023012"/>
    </source>
</evidence>
<keyword evidence="3" id="KW-0902">Two-component regulatory system</keyword>
<evidence type="ECO:0000256" key="5">
    <source>
        <dbReference type="SAM" id="Phobius"/>
    </source>
</evidence>
<dbReference type="GO" id="GO:0016301">
    <property type="term" value="F:kinase activity"/>
    <property type="evidence" value="ECO:0007669"/>
    <property type="project" value="UniProtKB-KW"/>
</dbReference>
<comment type="caution">
    <text evidence="7">The sequence shown here is derived from an EMBL/GenBank/DDBJ whole genome shotgun (WGS) entry which is preliminary data.</text>
</comment>
<reference evidence="7" key="1">
    <citation type="journal article" date="2014" name="Int. J. Syst. Evol. Microbiol.">
        <title>Complete genome sequence of Corynebacterium casei LMG S-19264T (=DSM 44701T), isolated from a smear-ripened cheese.</title>
        <authorList>
            <consortium name="US DOE Joint Genome Institute (JGI-PGF)"/>
            <person name="Walter F."/>
            <person name="Albersmeier A."/>
            <person name="Kalinowski J."/>
            <person name="Ruckert C."/>
        </authorList>
    </citation>
    <scope>NUCLEOTIDE SEQUENCE</scope>
    <source>
        <strain evidence="7">CGMCC 1.15388</strain>
    </source>
</reference>
<feature type="transmembrane region" description="Helical" evidence="5">
    <location>
        <begin position="128"/>
        <end position="146"/>
    </location>
</feature>
<dbReference type="InterPro" id="IPR050482">
    <property type="entry name" value="Sensor_HK_TwoCompSys"/>
</dbReference>
<evidence type="ECO:0000313" key="8">
    <source>
        <dbReference type="Proteomes" id="UP000633136"/>
    </source>
</evidence>
<dbReference type="Pfam" id="PF04024">
    <property type="entry name" value="PspC"/>
    <property type="match status" value="1"/>
</dbReference>
<sequence>MSIPASRPPLRRGLDTPVAGVCLGLARHLGVSVPVMRTVMIALTVAGGIGLILYCWLWAFVPVETEPEPEAARRGLSGPAVESPDAGTHTSDAGFDAASAASGTGPGEEDVSARLRRGLDVITRSPEVLAGGLLLGIAGIMMLQLVGIRVDWWLIGPPAILVVGLLLAWSQVDAGEGAGTTRSRQSVLWQFAAGTFLVLVALLVMAGGFVPAGELILSLVLAGMLLAGVALVIAPWLIKMYRTMSVERARAVAEAERADIAAHLHDSVLQTLAMIQKQRHDPAAVGQLARSQERQLRDWLYRQQEARGQGPSRQGAGAQGSQPGADGVGQQPQSLREKLMAAAAELEELYTVPVEVVTVGESHREDHEALVAAAREAIVNALKHAGPASVYAESDAREDAVFIRDRGQGFDVDAIEEDRLGVRESIIGRMRRAGGRARIRSSESGTEVQLFLPAEARVQEETES</sequence>
<keyword evidence="8" id="KW-1185">Reference proteome</keyword>
<feature type="region of interest" description="Disordered" evidence="4">
    <location>
        <begin position="71"/>
        <end position="110"/>
    </location>
</feature>
<proteinExistence type="predicted"/>
<evidence type="ECO:0000259" key="6">
    <source>
        <dbReference type="Pfam" id="PF04024"/>
    </source>
</evidence>
<evidence type="ECO:0000256" key="2">
    <source>
        <dbReference type="ARBA" id="ARBA00022777"/>
    </source>
</evidence>
<reference evidence="7" key="2">
    <citation type="submission" date="2020-09" db="EMBL/GenBank/DDBJ databases">
        <authorList>
            <person name="Sun Q."/>
            <person name="Zhou Y."/>
        </authorList>
    </citation>
    <scope>NUCLEOTIDE SEQUENCE</scope>
    <source>
        <strain evidence="7">CGMCC 1.15388</strain>
    </source>
</reference>
<protein>
    <submittedName>
        <fullName evidence="7">Histidine kinase</fullName>
    </submittedName>
</protein>